<keyword evidence="7" id="KW-1133">Transmembrane helix</keyword>
<evidence type="ECO:0000256" key="2">
    <source>
        <dbReference type="ARBA" id="ARBA00022475"/>
    </source>
</evidence>
<reference evidence="8 9" key="2">
    <citation type="journal article" date="2021" name="Int. J. Syst. Evol. Microbiol.">
        <title>Isolation and Polyphasic Characterization of Desulfuromonas versatilis sp. Nov., an Electrogenic Bacteria Capable of Versatile Metabolism Isolated from a Graphene Oxide-Reducing Enrichment Culture.</title>
        <authorList>
            <person name="Xie L."/>
            <person name="Yoshida N."/>
            <person name="Ishii S."/>
            <person name="Meng L."/>
        </authorList>
    </citation>
    <scope>NUCLEOTIDE SEQUENCE [LARGE SCALE GENOMIC DNA]</scope>
    <source>
        <strain evidence="8 9">NIT-T3</strain>
    </source>
</reference>
<dbReference type="EMBL" id="AP024355">
    <property type="protein sequence ID" value="BCR03198.1"/>
    <property type="molecule type" value="Genomic_DNA"/>
</dbReference>
<keyword evidence="6" id="KW-0012">Acyltransferase</keyword>
<dbReference type="RefSeq" id="WP_221250678.1">
    <property type="nucleotide sequence ID" value="NZ_AP024355.1"/>
</dbReference>
<feature type="transmembrane region" description="Helical" evidence="7">
    <location>
        <begin position="38"/>
        <end position="54"/>
    </location>
</feature>
<reference evidence="8 9" key="1">
    <citation type="journal article" date="2016" name="C (Basel)">
        <title>Selective Growth of and Electricity Production by Marine Exoelectrogenic Bacteria in Self-Aggregated Hydrogel of Microbially Reduced Graphene Oxide.</title>
        <authorList>
            <person name="Yoshida N."/>
            <person name="Goto Y."/>
            <person name="Miyata Y."/>
        </authorList>
    </citation>
    <scope>NUCLEOTIDE SEQUENCE [LARGE SCALE GENOMIC DNA]</scope>
    <source>
        <strain evidence="8 9">NIT-T3</strain>
    </source>
</reference>
<evidence type="ECO:0000256" key="3">
    <source>
        <dbReference type="ARBA" id="ARBA00022519"/>
    </source>
</evidence>
<name>A0ABN6DSN7_9BACT</name>
<keyword evidence="3" id="KW-0997">Cell inner membrane</keyword>
<protein>
    <recommendedName>
        <fullName evidence="10">Lipid A biosynthesis acyltransferase</fullName>
    </recommendedName>
</protein>
<dbReference type="PANTHER" id="PTHR30606:SF10">
    <property type="entry name" value="PHOSPHATIDYLINOSITOL MANNOSIDE ACYLTRANSFERASE"/>
    <property type="match status" value="1"/>
</dbReference>
<dbReference type="PANTHER" id="PTHR30606">
    <property type="entry name" value="LIPID A BIOSYNTHESIS LAUROYL ACYLTRANSFERASE"/>
    <property type="match status" value="1"/>
</dbReference>
<evidence type="ECO:0000313" key="8">
    <source>
        <dbReference type="EMBL" id="BCR03198.1"/>
    </source>
</evidence>
<keyword evidence="7" id="KW-0812">Transmembrane</keyword>
<evidence type="ECO:0008006" key="10">
    <source>
        <dbReference type="Google" id="ProtNLM"/>
    </source>
</evidence>
<sequence length="322" mass="35740">MSPGEDKSATRGRWSSRSIGAAWQHRFFYGLIRLGGRRVAYAMLALVVLYYVLLRPDQRRKSQFYLRRRFPEARGFGLLSHSYRMSLALGKSLIDRAVVGILGPGSTRVSLSGREELLALLAEGKGLILVTAHAGSWQTTMAALDFLQQPVSLLMQREAGDIDRHYFEHGGRACPFRVIDPRGYLGGALEMLEVLKRGEILSVMGDRLLGSDRNAVAVDFLGAPVRFPFSAYKLASATGAPIGVLLSAKTGTDSYELRLARVIRVPAALKRGSGAFAPYVRQFAETLEDYTQKHPYQFFNFYDMWETEPAASALSDPPDNKE</sequence>
<evidence type="ECO:0000256" key="4">
    <source>
        <dbReference type="ARBA" id="ARBA00022679"/>
    </source>
</evidence>
<organism evidence="8 9">
    <name type="scientific">Desulfuromonas versatilis</name>
    <dbReference type="NCBI Taxonomy" id="2802975"/>
    <lineage>
        <taxon>Bacteria</taxon>
        <taxon>Pseudomonadati</taxon>
        <taxon>Thermodesulfobacteriota</taxon>
        <taxon>Desulfuromonadia</taxon>
        <taxon>Desulfuromonadales</taxon>
        <taxon>Desulfuromonadaceae</taxon>
        <taxon>Desulfuromonas</taxon>
    </lineage>
</organism>
<dbReference type="Pfam" id="PF03279">
    <property type="entry name" value="Lip_A_acyltrans"/>
    <property type="match status" value="1"/>
</dbReference>
<evidence type="ECO:0000313" key="9">
    <source>
        <dbReference type="Proteomes" id="UP001319827"/>
    </source>
</evidence>
<dbReference type="CDD" id="cd07984">
    <property type="entry name" value="LPLAT_LABLAT-like"/>
    <property type="match status" value="1"/>
</dbReference>
<gene>
    <name evidence="8" type="ORF">DESUT3_02670</name>
</gene>
<dbReference type="InterPro" id="IPR004960">
    <property type="entry name" value="LipA_acyltrans"/>
</dbReference>
<evidence type="ECO:0000256" key="6">
    <source>
        <dbReference type="ARBA" id="ARBA00023315"/>
    </source>
</evidence>
<comment type="subcellular location">
    <subcellularLocation>
        <location evidence="1">Cell inner membrane</location>
    </subcellularLocation>
</comment>
<proteinExistence type="predicted"/>
<dbReference type="Proteomes" id="UP001319827">
    <property type="component" value="Chromosome"/>
</dbReference>
<accession>A0ABN6DSN7</accession>
<evidence type="ECO:0000256" key="5">
    <source>
        <dbReference type="ARBA" id="ARBA00023136"/>
    </source>
</evidence>
<keyword evidence="5 7" id="KW-0472">Membrane</keyword>
<keyword evidence="9" id="KW-1185">Reference proteome</keyword>
<evidence type="ECO:0000256" key="1">
    <source>
        <dbReference type="ARBA" id="ARBA00004533"/>
    </source>
</evidence>
<keyword evidence="4" id="KW-0808">Transferase</keyword>
<evidence type="ECO:0000256" key="7">
    <source>
        <dbReference type="SAM" id="Phobius"/>
    </source>
</evidence>
<keyword evidence="2" id="KW-1003">Cell membrane</keyword>